<keyword evidence="7" id="KW-1185">Reference proteome</keyword>
<comment type="similarity">
    <text evidence="2">Belongs to the major royal jelly protein family.</text>
</comment>
<reference evidence="7" key="1">
    <citation type="submission" date="2014-03" db="EMBL/GenBank/DDBJ databases">
        <authorList>
            <person name="Aksoy S."/>
            <person name="Warren W."/>
            <person name="Wilson R.K."/>
        </authorList>
    </citation>
    <scope>NUCLEOTIDE SEQUENCE [LARGE SCALE GENOMIC DNA]</scope>
    <source>
        <strain evidence="7">IAEA</strain>
    </source>
</reference>
<evidence type="ECO:0008006" key="8">
    <source>
        <dbReference type="Google" id="ProtNLM"/>
    </source>
</evidence>
<dbReference type="GO" id="GO:0005576">
    <property type="term" value="C:extracellular region"/>
    <property type="evidence" value="ECO:0007669"/>
    <property type="project" value="UniProtKB-SubCell"/>
</dbReference>
<dbReference type="FunFam" id="2.120.10.30:FF:000045">
    <property type="entry name" value="Blast:Protein yellow"/>
    <property type="match status" value="1"/>
</dbReference>
<dbReference type="STRING" id="37001.A0A1A9WGF4"/>
<proteinExistence type="inferred from homology"/>
<name>A0A1A9WGF4_9MUSC</name>
<protein>
    <recommendedName>
        <fullName evidence="8">Bee-milk protein</fullName>
    </recommendedName>
</protein>
<evidence type="ECO:0000256" key="4">
    <source>
        <dbReference type="ARBA" id="ARBA00022729"/>
    </source>
</evidence>
<reference evidence="6" key="2">
    <citation type="submission" date="2020-05" db="UniProtKB">
        <authorList>
            <consortium name="EnsemblMetazoa"/>
        </authorList>
    </citation>
    <scope>IDENTIFICATION</scope>
    <source>
        <strain evidence="6">IAEA</strain>
    </source>
</reference>
<evidence type="ECO:0000256" key="5">
    <source>
        <dbReference type="ARBA" id="ARBA00023180"/>
    </source>
</evidence>
<evidence type="ECO:0000256" key="3">
    <source>
        <dbReference type="ARBA" id="ARBA00022525"/>
    </source>
</evidence>
<evidence type="ECO:0000313" key="7">
    <source>
        <dbReference type="Proteomes" id="UP000091820"/>
    </source>
</evidence>
<dbReference type="AlphaFoldDB" id="A0A1A9WGF4"/>
<keyword evidence="5" id="KW-0325">Glycoprotein</keyword>
<dbReference type="Proteomes" id="UP000091820">
    <property type="component" value="Unassembled WGS sequence"/>
</dbReference>
<dbReference type="InterPro" id="IPR017996">
    <property type="entry name" value="MRJP/yellow-related"/>
</dbReference>
<comment type="subcellular location">
    <subcellularLocation>
        <location evidence="1">Secreted</location>
    </subcellularLocation>
</comment>
<dbReference type="Pfam" id="PF03022">
    <property type="entry name" value="MRJP"/>
    <property type="match status" value="1"/>
</dbReference>
<keyword evidence="3" id="KW-0964">Secreted</keyword>
<dbReference type="PANTHER" id="PTHR10009">
    <property type="entry name" value="PROTEIN YELLOW-RELATED"/>
    <property type="match status" value="1"/>
</dbReference>
<sequence length="394" mass="45029">MRGDSSYARYKNVPHYEQQFPEVIYEWNQLNYVFPDDQALQAALNDQSFIPGSGIPVDVQPYHNEKGDVKVFVSTPRFGMGIPYTLSTIANNSSIEAYPSYEWHNRGEIADNWDCDKITSTFRTAITECEQLWVLDSGMAADEFKCPPQLLLFDLRNDQLVHRFRFNASHFTASASLFVTNVVQVNDPPPIGNCQNAMVYVADTDHHGLLVYDYAKNEAWRIENKFMYPDPDYGTHTLAGQSFTLMDGIIGLSFDDQYLYFHPMAGITEYAVPLDIINNSTLFAGNKEAAADEFKSIGKRSSPCVPSAIDSKGIWYCVTFNPIELIAWNIKKKDLQKLPIKREHLEFVGGLKVIKNKENKEELWMLSNRFQRLATGTVNGNEVNYRIVRRRLDR</sequence>
<dbReference type="EnsemblMetazoa" id="GBRI018805-RA">
    <property type="protein sequence ID" value="GBRI018805-PA"/>
    <property type="gene ID" value="GBRI018805"/>
</dbReference>
<dbReference type="Gene3D" id="2.120.10.30">
    <property type="entry name" value="TolB, C-terminal domain"/>
    <property type="match status" value="1"/>
</dbReference>
<evidence type="ECO:0000313" key="6">
    <source>
        <dbReference type="EnsemblMetazoa" id="GBRI018805-PA"/>
    </source>
</evidence>
<dbReference type="VEuPathDB" id="VectorBase:GBRI018805"/>
<keyword evidence="4" id="KW-0732">Signal</keyword>
<evidence type="ECO:0000256" key="1">
    <source>
        <dbReference type="ARBA" id="ARBA00004613"/>
    </source>
</evidence>
<dbReference type="PANTHER" id="PTHR10009:SF7">
    <property type="entry name" value="GH10609P-RELATED"/>
    <property type="match status" value="1"/>
</dbReference>
<dbReference type="InterPro" id="IPR011042">
    <property type="entry name" value="6-blade_b-propeller_TolB-like"/>
</dbReference>
<organism evidence="6 7">
    <name type="scientific">Glossina brevipalpis</name>
    <dbReference type="NCBI Taxonomy" id="37001"/>
    <lineage>
        <taxon>Eukaryota</taxon>
        <taxon>Metazoa</taxon>
        <taxon>Ecdysozoa</taxon>
        <taxon>Arthropoda</taxon>
        <taxon>Hexapoda</taxon>
        <taxon>Insecta</taxon>
        <taxon>Pterygota</taxon>
        <taxon>Neoptera</taxon>
        <taxon>Endopterygota</taxon>
        <taxon>Diptera</taxon>
        <taxon>Brachycera</taxon>
        <taxon>Muscomorpha</taxon>
        <taxon>Hippoboscoidea</taxon>
        <taxon>Glossinidae</taxon>
        <taxon>Glossina</taxon>
    </lineage>
</organism>
<accession>A0A1A9WGF4</accession>
<evidence type="ECO:0000256" key="2">
    <source>
        <dbReference type="ARBA" id="ARBA00009127"/>
    </source>
</evidence>